<dbReference type="InterPro" id="IPR005548">
    <property type="entry name" value="Cell_div_FtsQ/DivIB_C"/>
</dbReference>
<dbReference type="RefSeq" id="WP_067360526.1">
    <property type="nucleotide sequence ID" value="NZ_BAAAFS010000001.1"/>
</dbReference>
<keyword evidence="3 9" id="KW-0997">Cell inner membrane</keyword>
<sequence>MSQAALNMREPEPEFDGSRPSNGTYLSGLLFFLIVLGTLVWGGLMVLNWMKDADRLPMSKLVLTGERHYTKNDDVRKAVLSLGTPGTFMTLDVSEVQQQLERIPWLRQVTVRKQWPDELKIHLVEYVPYARWNDAQMIDDAGRVFSLPVQLTEKESFPMLYGAQGSEKDVLKGYREIAQQLAGAQLKLKSASMSPRHAWQLVLDNDIRVELGRLDTEGRLRRFIELYPTLTQVQDKRVDYVDLRYDSGAAVGWAPLQIDPFANGNQDFTGKEGRQNNNDKSNG</sequence>
<dbReference type="Pfam" id="PF08478">
    <property type="entry name" value="POTRA_1"/>
    <property type="match status" value="1"/>
</dbReference>
<proteinExistence type="inferred from homology"/>
<keyword evidence="8 9" id="KW-0131">Cell cycle</keyword>
<keyword evidence="6 9" id="KW-1133">Transmembrane helix</keyword>
<keyword evidence="2 9" id="KW-1003">Cell membrane</keyword>
<keyword evidence="7 9" id="KW-0472">Membrane</keyword>
<dbReference type="PROSITE" id="PS51779">
    <property type="entry name" value="POTRA"/>
    <property type="match status" value="1"/>
</dbReference>
<evidence type="ECO:0000256" key="10">
    <source>
        <dbReference type="SAM" id="MobiDB-lite"/>
    </source>
</evidence>
<dbReference type="GO" id="GO:0032153">
    <property type="term" value="C:cell division site"/>
    <property type="evidence" value="ECO:0007669"/>
    <property type="project" value="UniProtKB-UniRule"/>
</dbReference>
<gene>
    <name evidence="9 12" type="primary">ftsQ</name>
    <name evidence="12" type="ORF">F4V73_08765</name>
</gene>
<feature type="region of interest" description="Disordered" evidence="10">
    <location>
        <begin position="264"/>
        <end position="283"/>
    </location>
</feature>
<dbReference type="Proteomes" id="UP000322181">
    <property type="component" value="Unassembled WGS sequence"/>
</dbReference>
<dbReference type="InterPro" id="IPR034746">
    <property type="entry name" value="POTRA"/>
</dbReference>
<dbReference type="GO" id="GO:0005886">
    <property type="term" value="C:plasma membrane"/>
    <property type="evidence" value="ECO:0007669"/>
    <property type="project" value="UniProtKB-SubCell"/>
</dbReference>
<comment type="similarity">
    <text evidence="9">Belongs to the FtsQ/DivIB family. FtsQ subfamily.</text>
</comment>
<comment type="caution">
    <text evidence="12">The sequence shown here is derived from an EMBL/GenBank/DDBJ whole genome shotgun (WGS) entry which is preliminary data.</text>
</comment>
<evidence type="ECO:0000259" key="11">
    <source>
        <dbReference type="PROSITE" id="PS51779"/>
    </source>
</evidence>
<keyword evidence="4 9" id="KW-0132">Cell division</keyword>
<dbReference type="GO" id="GO:0090529">
    <property type="term" value="P:cell septum assembly"/>
    <property type="evidence" value="ECO:0007669"/>
    <property type="project" value="InterPro"/>
</dbReference>
<dbReference type="HAMAP" id="MF_00911">
    <property type="entry name" value="FtsQ_subfam"/>
    <property type="match status" value="1"/>
</dbReference>
<evidence type="ECO:0000313" key="13">
    <source>
        <dbReference type="Proteomes" id="UP000322181"/>
    </source>
</evidence>
<dbReference type="Gene3D" id="3.10.20.310">
    <property type="entry name" value="membrane protein fhac"/>
    <property type="match status" value="1"/>
</dbReference>
<dbReference type="EMBL" id="VXKB01000001">
    <property type="protein sequence ID" value="KAA8717897.1"/>
    <property type="molecule type" value="Genomic_DNA"/>
</dbReference>
<evidence type="ECO:0000256" key="8">
    <source>
        <dbReference type="ARBA" id="ARBA00023306"/>
    </source>
</evidence>
<organism evidence="12 13">
    <name type="scientific">Morganella psychrotolerans</name>
    <dbReference type="NCBI Taxonomy" id="368603"/>
    <lineage>
        <taxon>Bacteria</taxon>
        <taxon>Pseudomonadati</taxon>
        <taxon>Pseudomonadota</taxon>
        <taxon>Gammaproteobacteria</taxon>
        <taxon>Enterobacterales</taxon>
        <taxon>Morganellaceae</taxon>
        <taxon>Morganella</taxon>
    </lineage>
</organism>
<evidence type="ECO:0000256" key="1">
    <source>
        <dbReference type="ARBA" id="ARBA00004370"/>
    </source>
</evidence>
<comment type="subunit">
    <text evidence="9">Part of a complex composed of FtsB, FtsL and FtsQ.</text>
</comment>
<evidence type="ECO:0000256" key="5">
    <source>
        <dbReference type="ARBA" id="ARBA00022692"/>
    </source>
</evidence>
<dbReference type="PANTHER" id="PTHR35851:SF1">
    <property type="entry name" value="CELL DIVISION PROTEIN FTSQ"/>
    <property type="match status" value="1"/>
</dbReference>
<protein>
    <recommendedName>
        <fullName evidence="9">Cell division protein FtsQ</fullName>
    </recommendedName>
</protein>
<name>A0A5M9RCB5_9GAMM</name>
<dbReference type="NCBIfam" id="NF008043">
    <property type="entry name" value="PRK10775.1"/>
    <property type="match status" value="1"/>
</dbReference>
<dbReference type="InterPro" id="IPR045335">
    <property type="entry name" value="FtsQ_C_sf"/>
</dbReference>
<comment type="subcellular location">
    <subcellularLocation>
        <location evidence="9">Cell inner membrane</location>
        <topology evidence="9">Single-pass type II membrane protein</topology>
    </subcellularLocation>
    <subcellularLocation>
        <location evidence="1">Membrane</location>
    </subcellularLocation>
    <text evidence="9">Localizes to the division septum.</text>
</comment>
<dbReference type="Gene3D" id="3.40.50.11690">
    <property type="entry name" value="Cell division protein FtsQ/DivIB"/>
    <property type="match status" value="1"/>
</dbReference>
<dbReference type="PANTHER" id="PTHR35851">
    <property type="entry name" value="CELL DIVISION PROTEIN FTSQ"/>
    <property type="match status" value="1"/>
</dbReference>
<dbReference type="OrthoDB" id="9790370at2"/>
<evidence type="ECO:0000256" key="4">
    <source>
        <dbReference type="ARBA" id="ARBA00022618"/>
    </source>
</evidence>
<feature type="transmembrane region" description="Helical" evidence="9">
    <location>
        <begin position="25"/>
        <end position="50"/>
    </location>
</feature>
<evidence type="ECO:0000256" key="6">
    <source>
        <dbReference type="ARBA" id="ARBA00022989"/>
    </source>
</evidence>
<dbReference type="InterPro" id="IPR026579">
    <property type="entry name" value="FtsQ"/>
</dbReference>
<comment type="function">
    <text evidence="9">Essential cell division protein. May link together the upstream cell division proteins, which are predominantly cytoplasmic, with the downstream cell division proteins, which are predominantly periplasmic. May control correct divisome assembly.</text>
</comment>
<evidence type="ECO:0000313" key="12">
    <source>
        <dbReference type="EMBL" id="KAA8717897.1"/>
    </source>
</evidence>
<evidence type="ECO:0000256" key="7">
    <source>
        <dbReference type="ARBA" id="ARBA00023136"/>
    </source>
</evidence>
<dbReference type="GO" id="GO:0043093">
    <property type="term" value="P:FtsZ-dependent cytokinesis"/>
    <property type="evidence" value="ECO:0007669"/>
    <property type="project" value="UniProtKB-UniRule"/>
</dbReference>
<feature type="domain" description="POTRA" evidence="11">
    <location>
        <begin position="56"/>
        <end position="126"/>
    </location>
</feature>
<evidence type="ECO:0000256" key="9">
    <source>
        <dbReference type="HAMAP-Rule" id="MF_00911"/>
    </source>
</evidence>
<dbReference type="Pfam" id="PF03799">
    <property type="entry name" value="FtsQ_DivIB_C"/>
    <property type="match status" value="1"/>
</dbReference>
<dbReference type="AlphaFoldDB" id="A0A5M9RCB5"/>
<evidence type="ECO:0000256" key="3">
    <source>
        <dbReference type="ARBA" id="ARBA00022519"/>
    </source>
</evidence>
<keyword evidence="5 9" id="KW-0812">Transmembrane</keyword>
<reference evidence="12 13" key="1">
    <citation type="submission" date="2019-09" db="EMBL/GenBank/DDBJ databases">
        <title>Draft genome sequence of various Type strains from the CCUG.</title>
        <authorList>
            <person name="Pineiro-Iglesias B."/>
            <person name="Tunovic T."/>
            <person name="Unosson C."/>
            <person name="Inganas E."/>
            <person name="Ohlen M."/>
            <person name="Cardew S."/>
            <person name="Jensie-Markopoulos S."/>
            <person name="Salva-Serra F."/>
            <person name="Jaen-Luchoro D."/>
            <person name="Karlsson R."/>
            <person name="Svensson-Stadler L."/>
            <person name="Chun J."/>
            <person name="Moore E."/>
        </authorList>
    </citation>
    <scope>NUCLEOTIDE SEQUENCE [LARGE SCALE GENOMIC DNA]</scope>
    <source>
        <strain evidence="12 13">CCUG 53682T</strain>
    </source>
</reference>
<dbReference type="InterPro" id="IPR013685">
    <property type="entry name" value="POTRA_FtsQ_type"/>
</dbReference>
<accession>A0A5M9RCB5</accession>
<evidence type="ECO:0000256" key="2">
    <source>
        <dbReference type="ARBA" id="ARBA00022475"/>
    </source>
</evidence>